<organism evidence="5 6">
    <name type="scientific">Virgibacillus phasianinus</name>
    <dbReference type="NCBI Taxonomy" id="2017483"/>
    <lineage>
        <taxon>Bacteria</taxon>
        <taxon>Bacillati</taxon>
        <taxon>Bacillota</taxon>
        <taxon>Bacilli</taxon>
        <taxon>Bacillales</taxon>
        <taxon>Bacillaceae</taxon>
        <taxon>Virgibacillus</taxon>
    </lineage>
</organism>
<dbReference type="PANTHER" id="PTHR43792">
    <property type="entry name" value="GNAT FAMILY, PUTATIVE (AFU_ORTHOLOGUE AFUA_3G00765)-RELATED-RELATED"/>
    <property type="match status" value="1"/>
</dbReference>
<accession>A0A220TYY4</accession>
<keyword evidence="6" id="KW-1185">Reference proteome</keyword>
<reference evidence="5 6" key="1">
    <citation type="submission" date="2017-07" db="EMBL/GenBank/DDBJ databases">
        <title>Virgibacillus sp. LM2416.</title>
        <authorList>
            <person name="Tak E.J."/>
            <person name="Bae J.-W."/>
        </authorList>
    </citation>
    <scope>NUCLEOTIDE SEQUENCE [LARGE SCALE GENOMIC DNA]</scope>
    <source>
        <strain evidence="5 6">LM2416</strain>
    </source>
</reference>
<proteinExistence type="inferred from homology"/>
<keyword evidence="2" id="KW-0012">Acyltransferase</keyword>
<comment type="similarity">
    <text evidence="3">Belongs to the acetyltransferase family. RimJ subfamily.</text>
</comment>
<dbReference type="EMBL" id="CP022315">
    <property type="protein sequence ID" value="ASK60960.1"/>
    <property type="molecule type" value="Genomic_DNA"/>
</dbReference>
<sequence>MNIKTNSKRLYLREFTSNDWQQVHIYASRDEVCQYQVWGPNTTDETKEFINQALADIDKHPRSRFSLAIICNGYLIGSVELTITDEKYGTAEIGYVINPSYWGKGYATEATRLIVDWGFKEFGFHRIFATCDPRNKASARVLGKIGMVREGRIREHIRLKEGWRDSYLYSVLDREWKF</sequence>
<dbReference type="AlphaFoldDB" id="A0A220TYY4"/>
<dbReference type="RefSeq" id="WP_089060237.1">
    <property type="nucleotide sequence ID" value="NZ_CP022315.1"/>
</dbReference>
<dbReference type="InterPro" id="IPR051531">
    <property type="entry name" value="N-acetyltransferase"/>
</dbReference>
<dbReference type="InterPro" id="IPR016181">
    <property type="entry name" value="Acyl_CoA_acyltransferase"/>
</dbReference>
<dbReference type="CDD" id="cd04301">
    <property type="entry name" value="NAT_SF"/>
    <property type="match status" value="1"/>
</dbReference>
<dbReference type="OrthoDB" id="9785602at2"/>
<name>A0A220TYY4_9BACI</name>
<dbReference type="SUPFAM" id="SSF55729">
    <property type="entry name" value="Acyl-CoA N-acyltransferases (Nat)"/>
    <property type="match status" value="1"/>
</dbReference>
<dbReference type="PANTHER" id="PTHR43792:SF8">
    <property type="entry name" value="[RIBOSOMAL PROTEIN US5]-ALANINE N-ACETYLTRANSFERASE"/>
    <property type="match status" value="1"/>
</dbReference>
<evidence type="ECO:0000256" key="1">
    <source>
        <dbReference type="ARBA" id="ARBA00022679"/>
    </source>
</evidence>
<dbReference type="Gene3D" id="3.40.630.30">
    <property type="match status" value="1"/>
</dbReference>
<protein>
    <submittedName>
        <fullName evidence="5">GNAT family N-acetyltransferase</fullName>
    </submittedName>
</protein>
<dbReference type="Pfam" id="PF13302">
    <property type="entry name" value="Acetyltransf_3"/>
    <property type="match status" value="1"/>
</dbReference>
<keyword evidence="1 5" id="KW-0808">Transferase</keyword>
<evidence type="ECO:0000256" key="3">
    <source>
        <dbReference type="ARBA" id="ARBA00038502"/>
    </source>
</evidence>
<dbReference type="Proteomes" id="UP000198312">
    <property type="component" value="Chromosome"/>
</dbReference>
<dbReference type="KEGG" id="vil:CFK37_01410"/>
<evidence type="ECO:0000313" key="5">
    <source>
        <dbReference type="EMBL" id="ASK60960.1"/>
    </source>
</evidence>
<evidence type="ECO:0000259" key="4">
    <source>
        <dbReference type="PROSITE" id="PS51186"/>
    </source>
</evidence>
<feature type="domain" description="N-acetyltransferase" evidence="4">
    <location>
        <begin position="10"/>
        <end position="174"/>
    </location>
</feature>
<dbReference type="PROSITE" id="PS51186">
    <property type="entry name" value="GNAT"/>
    <property type="match status" value="1"/>
</dbReference>
<evidence type="ECO:0000256" key="2">
    <source>
        <dbReference type="ARBA" id="ARBA00023315"/>
    </source>
</evidence>
<dbReference type="GO" id="GO:0016747">
    <property type="term" value="F:acyltransferase activity, transferring groups other than amino-acyl groups"/>
    <property type="evidence" value="ECO:0007669"/>
    <property type="project" value="InterPro"/>
</dbReference>
<gene>
    <name evidence="5" type="ORF">CFK37_01410</name>
</gene>
<evidence type="ECO:0000313" key="6">
    <source>
        <dbReference type="Proteomes" id="UP000198312"/>
    </source>
</evidence>
<dbReference type="InterPro" id="IPR000182">
    <property type="entry name" value="GNAT_dom"/>
</dbReference>